<evidence type="ECO:0000313" key="1">
    <source>
        <dbReference type="EMBL" id="GHH71958.1"/>
    </source>
</evidence>
<keyword evidence="2" id="KW-1185">Reference proteome</keyword>
<dbReference type="Proteomes" id="UP000627369">
    <property type="component" value="Unassembled WGS sequence"/>
</dbReference>
<accession>A0A919FTU1</accession>
<evidence type="ECO:0000313" key="2">
    <source>
        <dbReference type="Proteomes" id="UP000627369"/>
    </source>
</evidence>
<organism evidence="1 2">
    <name type="scientific">Promicromonospora soli</name>
    <dbReference type="NCBI Taxonomy" id="2035533"/>
    <lineage>
        <taxon>Bacteria</taxon>
        <taxon>Bacillati</taxon>
        <taxon>Actinomycetota</taxon>
        <taxon>Actinomycetes</taxon>
        <taxon>Micrococcales</taxon>
        <taxon>Promicromonosporaceae</taxon>
        <taxon>Promicromonospora</taxon>
    </lineage>
</organism>
<dbReference type="EMBL" id="BNAS01000003">
    <property type="protein sequence ID" value="GHH71958.1"/>
    <property type="molecule type" value="Genomic_DNA"/>
</dbReference>
<sequence>MSVINGGRVHDSWSGHVDGGLVLDLWNGRPTEILLRTDGQHFLRWLVLGQSESVDVWLQLELRPGEPEDLLYPGPRDLWAFVGDHKESQVLMSLVLDDVGVQASFENPGGVEAVTKLLASFVEWTTALAHEEGPQSAVLRRAIEEIQGFLG</sequence>
<reference evidence="1" key="2">
    <citation type="submission" date="2020-09" db="EMBL/GenBank/DDBJ databases">
        <authorList>
            <person name="Sun Q."/>
            <person name="Zhou Y."/>
        </authorList>
    </citation>
    <scope>NUCLEOTIDE SEQUENCE</scope>
    <source>
        <strain evidence="1">CGMCC 4.7398</strain>
    </source>
</reference>
<gene>
    <name evidence="1" type="ORF">GCM10017772_20710</name>
</gene>
<name>A0A919FTU1_9MICO</name>
<reference evidence="1" key="1">
    <citation type="journal article" date="2014" name="Int. J. Syst. Evol. Microbiol.">
        <title>Complete genome sequence of Corynebacterium casei LMG S-19264T (=DSM 44701T), isolated from a smear-ripened cheese.</title>
        <authorList>
            <consortium name="US DOE Joint Genome Institute (JGI-PGF)"/>
            <person name="Walter F."/>
            <person name="Albersmeier A."/>
            <person name="Kalinowski J."/>
            <person name="Ruckert C."/>
        </authorList>
    </citation>
    <scope>NUCLEOTIDE SEQUENCE</scope>
    <source>
        <strain evidence="1">CGMCC 4.7398</strain>
    </source>
</reference>
<protein>
    <submittedName>
        <fullName evidence="1">Uncharacterized protein</fullName>
    </submittedName>
</protein>
<comment type="caution">
    <text evidence="1">The sequence shown here is derived from an EMBL/GenBank/DDBJ whole genome shotgun (WGS) entry which is preliminary data.</text>
</comment>
<dbReference type="RefSeq" id="WP_189669241.1">
    <property type="nucleotide sequence ID" value="NZ_BNAS01000003.1"/>
</dbReference>
<dbReference type="AlphaFoldDB" id="A0A919FTU1"/>
<proteinExistence type="predicted"/>